<keyword evidence="12" id="KW-1185">Reference proteome</keyword>
<dbReference type="RefSeq" id="WP_084427392.1">
    <property type="nucleotide sequence ID" value="NZ_FWXV01000002.1"/>
</dbReference>
<dbReference type="InterPro" id="IPR008475">
    <property type="entry name" value="PLipase_C_C"/>
</dbReference>
<reference evidence="11 12" key="1">
    <citation type="submission" date="2017-04" db="EMBL/GenBank/DDBJ databases">
        <authorList>
            <person name="Afonso C.L."/>
            <person name="Miller P.J."/>
            <person name="Scott M.A."/>
            <person name="Spackman E."/>
            <person name="Goraichik I."/>
            <person name="Dimitrov K.M."/>
            <person name="Suarez D.L."/>
            <person name="Swayne D.E."/>
        </authorList>
    </citation>
    <scope>NUCLEOTIDE SEQUENCE [LARGE SCALE GENOMIC DNA]</scope>
    <source>
        <strain evidence="11 12">DSM 43828</strain>
    </source>
</reference>
<comment type="similarity">
    <text evidence="2">Belongs to the bacterial phospholipase C family.</text>
</comment>
<comment type="subcellular location">
    <subcellularLocation>
        <location evidence="1">Secreted</location>
        <location evidence="1">Cell wall</location>
    </subcellularLocation>
</comment>
<dbReference type="InterPro" id="IPR007312">
    <property type="entry name" value="Phosphoesterase"/>
</dbReference>
<protein>
    <recommendedName>
        <fullName evidence="3">phospholipase C</fullName>
        <ecNumber evidence="3">3.1.4.3</ecNumber>
    </recommendedName>
</protein>
<keyword evidence="9" id="KW-0732">Signal</keyword>
<dbReference type="Pfam" id="PF05506">
    <property type="entry name" value="PLipase_C_C"/>
    <property type="match status" value="1"/>
</dbReference>
<evidence type="ECO:0000313" key="12">
    <source>
        <dbReference type="Proteomes" id="UP000192674"/>
    </source>
</evidence>
<keyword evidence="5" id="KW-0378">Hydrolase</keyword>
<dbReference type="InterPro" id="IPR006311">
    <property type="entry name" value="TAT_signal"/>
</dbReference>
<organism evidence="11 12">
    <name type="scientific">Kibdelosporangium aridum</name>
    <dbReference type="NCBI Taxonomy" id="2030"/>
    <lineage>
        <taxon>Bacteria</taxon>
        <taxon>Bacillati</taxon>
        <taxon>Actinomycetota</taxon>
        <taxon>Actinomycetes</taxon>
        <taxon>Pseudonocardiales</taxon>
        <taxon>Pseudonocardiaceae</taxon>
        <taxon>Kibdelosporangium</taxon>
    </lineage>
</organism>
<keyword evidence="4" id="KW-0134">Cell wall</keyword>
<feature type="domain" description="Bacterial phospholipase C C-terminal" evidence="10">
    <location>
        <begin position="501"/>
        <end position="581"/>
    </location>
</feature>
<dbReference type="InterPro" id="IPR017850">
    <property type="entry name" value="Alkaline_phosphatase_core_sf"/>
</dbReference>
<evidence type="ECO:0000256" key="1">
    <source>
        <dbReference type="ARBA" id="ARBA00004191"/>
    </source>
</evidence>
<keyword evidence="6" id="KW-0843">Virulence</keyword>
<accession>A0A1W2DIP1</accession>
<dbReference type="OrthoDB" id="4181857at2"/>
<feature type="signal peptide" evidence="9">
    <location>
        <begin position="1"/>
        <end position="28"/>
    </location>
</feature>
<evidence type="ECO:0000256" key="3">
    <source>
        <dbReference type="ARBA" id="ARBA00012018"/>
    </source>
</evidence>
<dbReference type="AlphaFoldDB" id="A0A1W2DIP1"/>
<dbReference type="GO" id="GO:0034480">
    <property type="term" value="F:phosphatidylcholine phospholipase C activity"/>
    <property type="evidence" value="ECO:0007669"/>
    <property type="project" value="UniProtKB-EC"/>
</dbReference>
<evidence type="ECO:0000256" key="2">
    <source>
        <dbReference type="ARBA" id="ARBA00009717"/>
    </source>
</evidence>
<feature type="compositionally biased region" description="Pro residues" evidence="8">
    <location>
        <begin position="473"/>
        <end position="487"/>
    </location>
</feature>
<proteinExistence type="inferred from homology"/>
<evidence type="ECO:0000259" key="10">
    <source>
        <dbReference type="Pfam" id="PF05506"/>
    </source>
</evidence>
<gene>
    <name evidence="11" type="ORF">SAMN05661093_03420</name>
</gene>
<evidence type="ECO:0000256" key="9">
    <source>
        <dbReference type="SAM" id="SignalP"/>
    </source>
</evidence>
<dbReference type="PROSITE" id="PS51318">
    <property type="entry name" value="TAT"/>
    <property type="match status" value="1"/>
</dbReference>
<evidence type="ECO:0000256" key="7">
    <source>
        <dbReference type="ARBA" id="ARBA00048421"/>
    </source>
</evidence>
<sequence>MTDLSRRRLLTLSGGVAAGSLLPPSVHAALAEPARPGGLNAIEHVVILMQENRSFDNYFGTLRGVRGFSDPAALKGIFEQSGVMPFSARAAAERANRPGSDIQYLGSLDHSWEGGQAAWANGWNNGWVPAKSKSTMAYYDRKDIPFQYELADTFTLCDAYHSSVFGPTNPNRLYMWSGNVGYEPGTQDRVVGNDAYDEDNHPGYTWTTYAERLESHGVSWKTYQEWDNYQDNALEFFVRFKEIARKALKPLSLRSMDRFYANLFKASPADRETMLQQLAAGVQTLDKAERSLYDRALARVRPGELAKAFRADIEAGKLPKVSYLVPSAADSEHPSASSPAASAKLTYDVLDAIASNPKVWAKTALILTFDEFDGYFDHVPPPIPPAARTEEFHDGKPIGFGFRVPTTVVSPWSVGGYVCSETFDHTSVIQFLERWTGVHEPNISPWRRTVAGDLTSAFDFRHSGRKPQLETPGPVPAPVPRWTPAPPAEQSIPKQEPGTRPARPLPYRPEAWAKREGKTLVLTLRNFGTQSAHFAIYPYSKEFAAPKHVDVLGLQIVRIPLPGKDYHVEVHGPAGFKRTFSSRVG</sequence>
<comment type="catalytic activity">
    <reaction evidence="7">
        <text>a 1,2-diacyl-sn-glycero-3-phosphocholine + H2O = phosphocholine + a 1,2-diacyl-sn-glycerol + H(+)</text>
        <dbReference type="Rhea" id="RHEA:10604"/>
        <dbReference type="ChEBI" id="CHEBI:15377"/>
        <dbReference type="ChEBI" id="CHEBI:15378"/>
        <dbReference type="ChEBI" id="CHEBI:17815"/>
        <dbReference type="ChEBI" id="CHEBI:57643"/>
        <dbReference type="ChEBI" id="CHEBI:295975"/>
        <dbReference type="EC" id="3.1.4.3"/>
    </reaction>
    <physiologicalReaction direction="left-to-right" evidence="7">
        <dbReference type="Rhea" id="RHEA:10605"/>
    </physiologicalReaction>
</comment>
<dbReference type="PANTHER" id="PTHR31956">
    <property type="entry name" value="NON-SPECIFIC PHOSPHOLIPASE C4-RELATED"/>
    <property type="match status" value="1"/>
</dbReference>
<evidence type="ECO:0000256" key="5">
    <source>
        <dbReference type="ARBA" id="ARBA00022801"/>
    </source>
</evidence>
<dbReference type="EMBL" id="FWXV01000002">
    <property type="protein sequence ID" value="SMC97294.1"/>
    <property type="molecule type" value="Genomic_DNA"/>
</dbReference>
<dbReference type="PANTHER" id="PTHR31956:SF1">
    <property type="entry name" value="NON-SPECIFIC PHOSPHOLIPASE C1"/>
    <property type="match status" value="1"/>
</dbReference>
<feature type="chain" id="PRO_5012687080" description="phospholipase C" evidence="9">
    <location>
        <begin position="29"/>
        <end position="585"/>
    </location>
</feature>
<evidence type="ECO:0000256" key="4">
    <source>
        <dbReference type="ARBA" id="ARBA00022512"/>
    </source>
</evidence>
<evidence type="ECO:0000256" key="6">
    <source>
        <dbReference type="ARBA" id="ARBA00023026"/>
    </source>
</evidence>
<feature type="region of interest" description="Disordered" evidence="8">
    <location>
        <begin position="463"/>
        <end position="508"/>
    </location>
</feature>
<dbReference type="GO" id="GO:0016042">
    <property type="term" value="P:lipid catabolic process"/>
    <property type="evidence" value="ECO:0007669"/>
    <property type="project" value="InterPro"/>
</dbReference>
<keyword evidence="4" id="KW-0964">Secreted</keyword>
<dbReference type="Pfam" id="PF04185">
    <property type="entry name" value="Phosphoesterase"/>
    <property type="match status" value="1"/>
</dbReference>
<dbReference type="EC" id="3.1.4.3" evidence="3"/>
<evidence type="ECO:0000313" key="11">
    <source>
        <dbReference type="EMBL" id="SMC97294.1"/>
    </source>
</evidence>
<dbReference type="Gene3D" id="3.40.720.10">
    <property type="entry name" value="Alkaline Phosphatase, subunit A"/>
    <property type="match status" value="2"/>
</dbReference>
<name>A0A1W2DIP1_KIBAR</name>
<dbReference type="InterPro" id="IPR017767">
    <property type="entry name" value="PC-PLC"/>
</dbReference>
<dbReference type="Proteomes" id="UP000192674">
    <property type="component" value="Unassembled WGS sequence"/>
</dbReference>
<evidence type="ECO:0000256" key="8">
    <source>
        <dbReference type="SAM" id="MobiDB-lite"/>
    </source>
</evidence>
<dbReference type="NCBIfam" id="TIGR03396">
    <property type="entry name" value="PC_PLC"/>
    <property type="match status" value="1"/>
</dbReference>